<dbReference type="Proteomes" id="UP000822476">
    <property type="component" value="Unassembled WGS sequence"/>
</dbReference>
<accession>A0A8S9Z173</accession>
<protein>
    <submittedName>
        <fullName evidence="1">Uncharacterized protein</fullName>
    </submittedName>
</protein>
<dbReference type="EMBL" id="JTDE01001287">
    <property type="protein sequence ID" value="KAF7259256.1"/>
    <property type="molecule type" value="Genomic_DNA"/>
</dbReference>
<keyword evidence="2" id="KW-1185">Reference proteome</keyword>
<evidence type="ECO:0000313" key="1">
    <source>
        <dbReference type="EMBL" id="KAF7259256.1"/>
    </source>
</evidence>
<sequence>MSNIYYDLSGTSPCSIQRLKITLKFKTCGIILPIAPKCISRTYVSEELLQNLLIQAITVKYTVISKRTNPYERNERSEGSKLVTLKTVRLYRFHNFFRKRLSE</sequence>
<dbReference type="AlphaFoldDB" id="A0A8S9Z173"/>
<organism evidence="1 2">
    <name type="scientific">Paragonimus skrjabini miyazakii</name>
    <dbReference type="NCBI Taxonomy" id="59628"/>
    <lineage>
        <taxon>Eukaryota</taxon>
        <taxon>Metazoa</taxon>
        <taxon>Spiralia</taxon>
        <taxon>Lophotrochozoa</taxon>
        <taxon>Platyhelminthes</taxon>
        <taxon>Trematoda</taxon>
        <taxon>Digenea</taxon>
        <taxon>Plagiorchiida</taxon>
        <taxon>Troglotremata</taxon>
        <taxon>Troglotrematidae</taxon>
        <taxon>Paragonimus</taxon>
    </lineage>
</organism>
<gene>
    <name evidence="1" type="ORF">EG68_04336</name>
</gene>
<evidence type="ECO:0000313" key="2">
    <source>
        <dbReference type="Proteomes" id="UP000822476"/>
    </source>
</evidence>
<comment type="caution">
    <text evidence="1">The sequence shown here is derived from an EMBL/GenBank/DDBJ whole genome shotgun (WGS) entry which is preliminary data.</text>
</comment>
<name>A0A8S9Z173_9TREM</name>
<proteinExistence type="predicted"/>
<reference evidence="1" key="1">
    <citation type="submission" date="2019-07" db="EMBL/GenBank/DDBJ databases">
        <title>Annotation for the trematode Paragonimus miyazaki's.</title>
        <authorList>
            <person name="Choi Y.-J."/>
        </authorList>
    </citation>
    <scope>NUCLEOTIDE SEQUENCE</scope>
    <source>
        <strain evidence="1">Japan</strain>
    </source>
</reference>